<feature type="compositionally biased region" description="Pro residues" evidence="5">
    <location>
        <begin position="744"/>
        <end position="755"/>
    </location>
</feature>
<dbReference type="GO" id="GO:0000166">
    <property type="term" value="F:nucleotide binding"/>
    <property type="evidence" value="ECO:0007669"/>
    <property type="project" value="UniProtKB-KW"/>
</dbReference>
<evidence type="ECO:0000256" key="5">
    <source>
        <dbReference type="SAM" id="MobiDB-lite"/>
    </source>
</evidence>
<evidence type="ECO:0000256" key="3">
    <source>
        <dbReference type="ARBA" id="ARBA00022953"/>
    </source>
</evidence>
<dbReference type="PROSITE" id="PS50507">
    <property type="entry name" value="RDRP_SSRNA_POS"/>
    <property type="match status" value="1"/>
</dbReference>
<evidence type="ECO:0000259" key="6">
    <source>
        <dbReference type="PROSITE" id="PS50507"/>
    </source>
</evidence>
<dbReference type="EC" id="2.7.7.48" evidence="4"/>
<dbReference type="GO" id="GO:0003723">
    <property type="term" value="F:RNA binding"/>
    <property type="evidence" value="ECO:0007669"/>
    <property type="project" value="InterPro"/>
</dbReference>
<keyword evidence="4 7" id="KW-0696">RNA-directed RNA polymerase</keyword>
<accession>A0A514D743</accession>
<protein>
    <recommendedName>
        <fullName evidence="4">RNA-directed RNA polymerase</fullName>
        <ecNumber evidence="4">2.7.7.48</ecNumber>
    </recommendedName>
</protein>
<evidence type="ECO:0000256" key="2">
    <source>
        <dbReference type="ARBA" id="ARBA00022695"/>
    </source>
</evidence>
<evidence type="ECO:0000313" key="7">
    <source>
        <dbReference type="EMBL" id="QDH89441.1"/>
    </source>
</evidence>
<comment type="catalytic activity">
    <reaction evidence="4">
        <text>RNA(n) + a ribonucleoside 5'-triphosphate = RNA(n+1) + diphosphate</text>
        <dbReference type="Rhea" id="RHEA:21248"/>
        <dbReference type="Rhea" id="RHEA-COMP:14527"/>
        <dbReference type="Rhea" id="RHEA-COMP:17342"/>
        <dbReference type="ChEBI" id="CHEBI:33019"/>
        <dbReference type="ChEBI" id="CHEBI:61557"/>
        <dbReference type="ChEBI" id="CHEBI:140395"/>
        <dbReference type="EC" id="2.7.7.48"/>
    </reaction>
</comment>
<dbReference type="SUPFAM" id="SSF56672">
    <property type="entry name" value="DNA/RNA polymerases"/>
    <property type="match status" value="1"/>
</dbReference>
<dbReference type="GO" id="GO:0003968">
    <property type="term" value="F:RNA-directed RNA polymerase activity"/>
    <property type="evidence" value="ECO:0007669"/>
    <property type="project" value="UniProtKB-KW"/>
</dbReference>
<feature type="domain" description="RdRp catalytic" evidence="6">
    <location>
        <begin position="76"/>
        <end position="186"/>
    </location>
</feature>
<dbReference type="InterPro" id="IPR007094">
    <property type="entry name" value="RNA-dir_pol_PSvirus"/>
</dbReference>
<dbReference type="GO" id="GO:0039694">
    <property type="term" value="P:viral RNA genome replication"/>
    <property type="evidence" value="ECO:0007669"/>
    <property type="project" value="InterPro"/>
</dbReference>
<name>A0A514D743_9VIRU</name>
<keyword evidence="2 4" id="KW-0548">Nucleotidyltransferase</keyword>
<dbReference type="EMBL" id="MN034817">
    <property type="protein sequence ID" value="QDH89441.1"/>
    <property type="molecule type" value="Genomic_DNA"/>
</dbReference>
<evidence type="ECO:0000256" key="4">
    <source>
        <dbReference type="RuleBase" id="RU363062"/>
    </source>
</evidence>
<keyword evidence="1 4" id="KW-0808">Transferase</keyword>
<gene>
    <name evidence="7" type="ORF">H3BulkLitter16462_000002</name>
</gene>
<feature type="region of interest" description="Disordered" evidence="5">
    <location>
        <begin position="714"/>
        <end position="761"/>
    </location>
</feature>
<proteinExistence type="predicted"/>
<sequence length="761" mass="84643">MFVKYERMSIREPLKPPRAIQARGPVFNLVLQQYVIPYAKHLIRSKDITRRFVTKGMDQYQIADLLYDGWCSFREPIAMLLDHDRFDSRANRLWTMAMHEYISEHFDDLVHRSLFQILQRSKCTSRHGIKYTSSDMVFSGDVTTSDGNSTINRAILAHYTQGIPCFTPLNGDDSVIIIDVNNLPELRNRDLNIYGFNTKQSLVYSFEEIEYCQCKPVLTINGWVMVRDPFRVISRSTVCLVSNGLDYLLSWYASVGECELSCNRGVPILMSFAKMLMRASDKRVKDIGDIEYHRIYKPGLSEIITHEARHSFALAFRITPTSQLAYHIFKHIMTNTSKRNRRPRRRVQRSRDLQMVESGFRRMRVSQPGIFSGVLPNYIKCRMDPFATSLGGSGIPDSAMTSRVVVDHRDFGTLTIGASGSCQVRLFPCLPYPLAFKASGTDYAGFSINGTSMAATTIPTSVAGSGYGWAPIISLNEWAGWMTASAATPSAEIPGPYSEVKARIVALGVKMFYTGAASTASGTITVTADRSVLGPLAQNLSATPTYNLAVAGTTNVSAFPATLDFGSVQPVLDANSITERPEVTLRVIPRRMDEAKPWLDRVQTPFITTDSSTRNSVFSFPSTSGGPLVSLYDDMWEVACITFTGVTTGAVFRFETAVCVEYQPMVSSAVNKLSKKPTQVVSIDTLSKTEQVLSRQPIAVPDISIPKIDDVVSSVAGRPPPTVAPKEQRIKGPPRQLVKTRGIIPPPPRQPVVRPPPRRRK</sequence>
<dbReference type="Pfam" id="PF00998">
    <property type="entry name" value="RdRP_3"/>
    <property type="match status" value="1"/>
</dbReference>
<reference evidence="7" key="1">
    <citation type="submission" date="2019-05" db="EMBL/GenBank/DDBJ databases">
        <title>Metatranscriptomic reconstruction reveals RNA viruses with the potential to shape carbon cycling in soil.</title>
        <authorList>
            <person name="Starr E.P."/>
            <person name="Nuccio E."/>
            <person name="Pett-Ridge J."/>
            <person name="Banfield J.F."/>
            <person name="Firestone M.K."/>
        </authorList>
    </citation>
    <scope>NUCLEOTIDE SEQUENCE</scope>
    <source>
        <strain evidence="7">H3_Bulk_Litter_16_462</strain>
    </source>
</reference>
<dbReference type="InterPro" id="IPR043502">
    <property type="entry name" value="DNA/RNA_pol_sf"/>
</dbReference>
<organism evidence="7">
    <name type="scientific">Riboviria sp</name>
    <dbReference type="NCBI Taxonomy" id="2585031"/>
    <lineage>
        <taxon>Viruses</taxon>
        <taxon>Riboviria</taxon>
    </lineage>
</organism>
<dbReference type="InterPro" id="IPR002166">
    <property type="entry name" value="RNA_pol_HCV"/>
</dbReference>
<keyword evidence="4" id="KW-0547">Nucleotide-binding</keyword>
<keyword evidence="3 4" id="KW-0693">Viral RNA replication</keyword>
<evidence type="ECO:0000256" key="1">
    <source>
        <dbReference type="ARBA" id="ARBA00022679"/>
    </source>
</evidence>